<evidence type="ECO:0000259" key="2">
    <source>
        <dbReference type="PROSITE" id="PS50878"/>
    </source>
</evidence>
<dbReference type="Pfam" id="PF00078">
    <property type="entry name" value="RVT_1"/>
    <property type="match status" value="1"/>
</dbReference>
<feature type="compositionally biased region" description="Basic and acidic residues" evidence="1">
    <location>
        <begin position="1140"/>
        <end position="1162"/>
    </location>
</feature>
<proteinExistence type="predicted"/>
<feature type="compositionally biased region" description="Polar residues" evidence="1">
    <location>
        <begin position="119"/>
        <end position="136"/>
    </location>
</feature>
<evidence type="ECO:0000313" key="4">
    <source>
        <dbReference type="EMBL" id="CAL4802004.1"/>
    </source>
</evidence>
<accession>A0A9P1DQC6</accession>
<organism evidence="3">
    <name type="scientific">Cladocopium goreaui</name>
    <dbReference type="NCBI Taxonomy" id="2562237"/>
    <lineage>
        <taxon>Eukaryota</taxon>
        <taxon>Sar</taxon>
        <taxon>Alveolata</taxon>
        <taxon>Dinophyceae</taxon>
        <taxon>Suessiales</taxon>
        <taxon>Symbiodiniaceae</taxon>
        <taxon>Cladocopium</taxon>
    </lineage>
</organism>
<dbReference type="OrthoDB" id="418710at2759"/>
<feature type="region of interest" description="Disordered" evidence="1">
    <location>
        <begin position="1"/>
        <end position="139"/>
    </location>
</feature>
<name>A0A9P1DQC6_9DINO</name>
<feature type="region of interest" description="Disordered" evidence="1">
    <location>
        <begin position="1353"/>
        <end position="1383"/>
    </location>
</feature>
<dbReference type="InterPro" id="IPR000477">
    <property type="entry name" value="RT_dom"/>
</dbReference>
<evidence type="ECO:0000313" key="3">
    <source>
        <dbReference type="EMBL" id="CAI4014692.1"/>
    </source>
</evidence>
<feature type="region of interest" description="Disordered" evidence="1">
    <location>
        <begin position="906"/>
        <end position="925"/>
    </location>
</feature>
<dbReference type="PANTHER" id="PTHR19446">
    <property type="entry name" value="REVERSE TRANSCRIPTASES"/>
    <property type="match status" value="1"/>
</dbReference>
<feature type="domain" description="Reverse transcriptase" evidence="2">
    <location>
        <begin position="300"/>
        <end position="546"/>
    </location>
</feature>
<comment type="caution">
    <text evidence="3">The sequence shown here is derived from an EMBL/GenBank/DDBJ whole genome shotgun (WGS) entry which is preliminary data.</text>
</comment>
<feature type="compositionally biased region" description="Basic and acidic residues" evidence="1">
    <location>
        <begin position="71"/>
        <end position="91"/>
    </location>
</feature>
<protein>
    <submittedName>
        <fullName evidence="4">Retrovirus-related Pol polyprotein from type-2 retrotransposable element R2DM (Retrovirus-related Pol polyprotein from type II retrotransposable element R2DM)</fullName>
    </submittedName>
</protein>
<dbReference type="EMBL" id="CAMXCT010006495">
    <property type="protein sequence ID" value="CAI4014692.1"/>
    <property type="molecule type" value="Genomic_DNA"/>
</dbReference>
<reference evidence="3" key="1">
    <citation type="submission" date="2022-10" db="EMBL/GenBank/DDBJ databases">
        <authorList>
            <person name="Chen Y."/>
            <person name="Dougan E. K."/>
            <person name="Chan C."/>
            <person name="Rhodes N."/>
            <person name="Thang M."/>
        </authorList>
    </citation>
    <scope>NUCLEOTIDE SEQUENCE</scope>
</reference>
<reference evidence="4 5" key="2">
    <citation type="submission" date="2024-05" db="EMBL/GenBank/DDBJ databases">
        <authorList>
            <person name="Chen Y."/>
            <person name="Shah S."/>
            <person name="Dougan E. K."/>
            <person name="Thang M."/>
            <person name="Chan C."/>
        </authorList>
    </citation>
    <scope>NUCLEOTIDE SEQUENCE [LARGE SCALE GENOMIC DNA]</scope>
</reference>
<evidence type="ECO:0000313" key="5">
    <source>
        <dbReference type="Proteomes" id="UP001152797"/>
    </source>
</evidence>
<keyword evidence="5" id="KW-1185">Reference proteome</keyword>
<gene>
    <name evidence="3" type="ORF">C1SCF055_LOCUS39579</name>
</gene>
<feature type="region of interest" description="Disordered" evidence="1">
    <location>
        <begin position="1488"/>
        <end position="1516"/>
    </location>
</feature>
<dbReference type="PROSITE" id="PS50878">
    <property type="entry name" value="RT_POL"/>
    <property type="match status" value="1"/>
</dbReference>
<feature type="compositionally biased region" description="Low complexity" evidence="1">
    <location>
        <begin position="1494"/>
        <end position="1505"/>
    </location>
</feature>
<dbReference type="Proteomes" id="UP001152797">
    <property type="component" value="Unassembled WGS sequence"/>
</dbReference>
<sequence length="1789" mass="200617">MASDPSRAKASLRSGSSLVHGNEVLASQQVKELRRRKELLGTGKPSKALPSKALPTVVSTTTPQKTLKKQKVGDDGKGRDQPVEEAKEMSDHSPSGHAPQSPLSPSPLKPKEIFPQAEQDAQTQSCHKTPPWNKSSPFHAERRISLRLSENKKLADENMHLEGEVAELRWRDPRQKRFVYTWVRDAWQPPVASVLDSDKNILSMDPSVIENVLWQKWQPIFCPDPDQESLPDFDAFWNRFGHYTVAAPVTLPPLTGVQLRDAVLRMSDHCSSGADGWAISEIKTWPPLLFDKLAELLCAVEASDGDWPEDLLLQIVTLVPKDEFDQRPISVNSVVYRMWASVRATQLCSWQESWAHPTQFGYRRGKRSVDPAWCSAAAAEHAWLSQAHRVGFSLDLAKAYDRIPHEILYKCLIASGLPVNFCNTWLSAIRGARKYLKSAYGLGRSFHVTRGLPQGDALACFGMNLIMSIWSRAVESESDVFVRSFADDATVEVERPDPSIAAAQLQKAISVTEEFTTLSGQKPNVGKCHVWSTSRKGRKALRGLKMLGKPLVQKWHAKDLGCQTLFCGPARSTFLQARFAKARKTAKRVQCAPLRLEDKVQLVTGAASSLANYGLETCFIGESALARVRSAVVMAIWNHRRRFRSSHAVLLLFTQSHLTDPFHAQVYQCLTTLKRCLSQNPAARAIWEPWWLKASGRDPRRPRGPVTLLCNVVRRIKWSWVSAWTLRTHQYIDLDLLNTDSDLFARHVREACRVHGWQQALGLHKHFEGAQCGVDRSASVHLSEQSFLSTHDCRLLRSILTDAVWTASRLYHAGRLQTSACPCGHDHQDTEHFFWLCPHLQDIQSRHGRLVSLRADTGPWPSCLELCGLVPLNFEIPGYDHIQLAHLVQAYLLDVVRRSWDLGWPNSDDKPQEESQSSALPVEPLPLKLPLEPPKLSSTTFPWPEQFCVDLLSFLKTLTWPKQPTPNGISWAELVVNFEIVTGKALPRNPGRSRARHLRTYGEAAVPLLEAPDNLYKKVLTLSSACRSFARLIGAPVVVGRETRNVCIPGLPGKHRYRGLDRRPVMTMDAETSEAIRACLHDRIAVEINVSSADITAGQTGAANPAELAYKKVHPLKWNTPVASDVATSEAAGETVPPKNKCEDPKPVKDTKTSDNDTHDATKASFVHDIPAKPDSKGNYVCKRCKRSSVKSSVARFAKTLCYGSHATNRSDAIRASRCAAGLSSKGLPDHVAPRLQALRKSKVNMADSEIAGEEDTFISKVTVEIESRQSVKMEMKAQWMSEDKLREQFKEWDKYESKTLYWVEEEISAEWEQLRSRSHRQTYHYNVETPAVDAITETSGAVHLDTNEAREATGLSAPGQSSERPATEKPPHGSQAVLPTVQKNQKPSTMILKYMEGISKRIVKIQDLKNKYESIPEASRTNTHTQFIAKLQNLIDGLDAKNESINVVYSQGAVEGYSETHEGTLMALFKEAMKVSLPQRRAQESVNVEARSKAIPLPKAKAAPGNESKPKPKAPATRLKRFAKAAIEEAQFQGTFGTGAIRRAGNMTEKKLKNSERDLLRLFRNLGLSLPLCPSVFKVGLLHVHYLSLASWFRYLLHNSSEFLLGGFKANTYHAGVLLQSFWDAFRLDHHDHWVFQQDHLDFKKTVPFFLHLDEGTGLRKSAVMVYNMQVVWGQDTAKKFNEIFVGQSGRTERDVAQYMLEAQTHNQRGSTYTTRYLYTILPKRWYTKKFVRVYDLVLKKLTEESCTLASEGIAGWHFVCLGMKGDAPALAKAGHLNRSFQTLAFTY</sequence>
<dbReference type="EMBL" id="CAMXCT030006495">
    <property type="protein sequence ID" value="CAL4802004.1"/>
    <property type="molecule type" value="Genomic_DNA"/>
</dbReference>
<feature type="region of interest" description="Disordered" evidence="1">
    <location>
        <begin position="1125"/>
        <end position="1170"/>
    </location>
</feature>
<evidence type="ECO:0000256" key="1">
    <source>
        <dbReference type="SAM" id="MobiDB-lite"/>
    </source>
</evidence>
<feature type="compositionally biased region" description="Polar residues" evidence="1">
    <location>
        <begin position="13"/>
        <end position="30"/>
    </location>
</feature>
<dbReference type="EMBL" id="CAMXCT020006495">
    <property type="protein sequence ID" value="CAL1168067.1"/>
    <property type="molecule type" value="Genomic_DNA"/>
</dbReference>